<gene>
    <name evidence="2" type="ORF">CEUSTIGMA_g10384.t1</name>
</gene>
<feature type="transmembrane region" description="Helical" evidence="1">
    <location>
        <begin position="71"/>
        <end position="102"/>
    </location>
</feature>
<evidence type="ECO:0000313" key="2">
    <source>
        <dbReference type="EMBL" id="GAX82957.1"/>
    </source>
</evidence>
<accession>A0A250XIQ2</accession>
<comment type="caution">
    <text evidence="2">The sequence shown here is derived from an EMBL/GenBank/DDBJ whole genome shotgun (WGS) entry which is preliminary data.</text>
</comment>
<dbReference type="EMBL" id="BEGY01000089">
    <property type="protein sequence ID" value="GAX82957.1"/>
    <property type="molecule type" value="Genomic_DNA"/>
</dbReference>
<keyword evidence="1" id="KW-0472">Membrane</keyword>
<dbReference type="Pfam" id="PF05514">
    <property type="entry name" value="HR_lesion"/>
    <property type="match status" value="1"/>
</dbReference>
<evidence type="ECO:0000313" key="3">
    <source>
        <dbReference type="Proteomes" id="UP000232323"/>
    </source>
</evidence>
<dbReference type="InterPro" id="IPR008637">
    <property type="entry name" value="HR_lesion"/>
</dbReference>
<dbReference type="STRING" id="1157962.A0A250XIQ2"/>
<proteinExistence type="predicted"/>
<keyword evidence="1" id="KW-1133">Transmembrane helix</keyword>
<keyword evidence="1" id="KW-0812">Transmembrane</keyword>
<sequence>MVKSNLVTTFGRALFIAVFAGSAFEKITNFDKVTGGPLTSLMAPKLDAFISKVHELTGFDIPIPKSSYPQILLTAAVCEAFGAILFGMDIAFGAVVLIIFIIPTSVIMHNFWEAPTPQVRFINKASSNL</sequence>
<protein>
    <recommendedName>
        <fullName evidence="4">DoxX family protein</fullName>
    </recommendedName>
</protein>
<keyword evidence="3" id="KW-1185">Reference proteome</keyword>
<name>A0A250XIQ2_9CHLO</name>
<dbReference type="Proteomes" id="UP000232323">
    <property type="component" value="Unassembled WGS sequence"/>
</dbReference>
<evidence type="ECO:0008006" key="4">
    <source>
        <dbReference type="Google" id="ProtNLM"/>
    </source>
</evidence>
<organism evidence="2 3">
    <name type="scientific">Chlamydomonas eustigma</name>
    <dbReference type="NCBI Taxonomy" id="1157962"/>
    <lineage>
        <taxon>Eukaryota</taxon>
        <taxon>Viridiplantae</taxon>
        <taxon>Chlorophyta</taxon>
        <taxon>core chlorophytes</taxon>
        <taxon>Chlorophyceae</taxon>
        <taxon>CS clade</taxon>
        <taxon>Chlamydomonadales</taxon>
        <taxon>Chlamydomonadaceae</taxon>
        <taxon>Chlamydomonas</taxon>
    </lineage>
</organism>
<dbReference type="PANTHER" id="PTHR31474">
    <property type="entry name" value="HR-LIKE LESION-INDUCER"/>
    <property type="match status" value="1"/>
</dbReference>
<dbReference type="OrthoDB" id="529675at2759"/>
<reference evidence="2 3" key="1">
    <citation type="submission" date="2017-08" db="EMBL/GenBank/DDBJ databases">
        <title>Acidophilic green algal genome provides insights into adaptation to an acidic environment.</title>
        <authorList>
            <person name="Hirooka S."/>
            <person name="Hirose Y."/>
            <person name="Kanesaki Y."/>
            <person name="Higuchi S."/>
            <person name="Fujiwara T."/>
            <person name="Onuma R."/>
            <person name="Era A."/>
            <person name="Ohbayashi R."/>
            <person name="Uzuka A."/>
            <person name="Nozaki H."/>
            <person name="Yoshikawa H."/>
            <person name="Miyagishima S.Y."/>
        </authorList>
    </citation>
    <scope>NUCLEOTIDE SEQUENCE [LARGE SCALE GENOMIC DNA]</scope>
    <source>
        <strain evidence="2 3">NIES-2499</strain>
    </source>
</reference>
<dbReference type="AlphaFoldDB" id="A0A250XIQ2"/>
<evidence type="ECO:0000256" key="1">
    <source>
        <dbReference type="SAM" id="Phobius"/>
    </source>
</evidence>
<dbReference type="PANTHER" id="PTHR31474:SF1">
    <property type="entry name" value="EXPRESSED PROTEIN"/>
    <property type="match status" value="1"/>
</dbReference>